<gene>
    <name evidence="3" type="ORF">V1264_010747</name>
</gene>
<proteinExistence type="predicted"/>
<dbReference type="PANTHER" id="PTHR19143:SF458">
    <property type="entry name" value="FIBRINOGEN C-TERMINAL DOMAIN-CONTAINING PROTEIN-RELATED"/>
    <property type="match status" value="1"/>
</dbReference>
<comment type="caution">
    <text evidence="3">The sequence shown here is derived from an EMBL/GenBank/DDBJ whole genome shotgun (WGS) entry which is preliminary data.</text>
</comment>
<dbReference type="Gene3D" id="3.90.215.10">
    <property type="entry name" value="Gamma Fibrinogen, chain A, domain 1"/>
    <property type="match status" value="1"/>
</dbReference>
<name>A0AAN9AQT2_9CAEN</name>
<evidence type="ECO:0000313" key="4">
    <source>
        <dbReference type="Proteomes" id="UP001374579"/>
    </source>
</evidence>
<dbReference type="InterPro" id="IPR020837">
    <property type="entry name" value="Fibrinogen_CS"/>
</dbReference>
<dbReference type="GO" id="GO:0005615">
    <property type="term" value="C:extracellular space"/>
    <property type="evidence" value="ECO:0007669"/>
    <property type="project" value="TreeGrafter"/>
</dbReference>
<protein>
    <recommendedName>
        <fullName evidence="2">Fibrinogen C-terminal domain-containing protein</fullName>
    </recommendedName>
</protein>
<dbReference type="PROSITE" id="PS00514">
    <property type="entry name" value="FIBRINOGEN_C_1"/>
    <property type="match status" value="1"/>
</dbReference>
<dbReference type="AlphaFoldDB" id="A0AAN9AQT2"/>
<keyword evidence="1" id="KW-1015">Disulfide bond</keyword>
<dbReference type="InterPro" id="IPR002181">
    <property type="entry name" value="Fibrinogen_a/b/g_C_dom"/>
</dbReference>
<dbReference type="InterPro" id="IPR050373">
    <property type="entry name" value="Fibrinogen_C-term_domain"/>
</dbReference>
<dbReference type="SUPFAM" id="SSF56496">
    <property type="entry name" value="Fibrinogen C-terminal domain-like"/>
    <property type="match status" value="1"/>
</dbReference>
<reference evidence="3 4" key="1">
    <citation type="submission" date="2024-02" db="EMBL/GenBank/DDBJ databases">
        <title>Chromosome-scale genome assembly of the rough periwinkle Littorina saxatilis.</title>
        <authorList>
            <person name="De Jode A."/>
            <person name="Faria R."/>
            <person name="Formenti G."/>
            <person name="Sims Y."/>
            <person name="Smith T.P."/>
            <person name="Tracey A."/>
            <person name="Wood J.M.D."/>
            <person name="Zagrodzka Z.B."/>
            <person name="Johannesson K."/>
            <person name="Butlin R.K."/>
            <person name="Leder E.H."/>
        </authorList>
    </citation>
    <scope>NUCLEOTIDE SEQUENCE [LARGE SCALE GENOMIC DNA]</scope>
    <source>
        <strain evidence="3">Snail1</strain>
        <tissue evidence="3">Muscle</tissue>
    </source>
</reference>
<dbReference type="EMBL" id="JBAMIC010000024">
    <property type="protein sequence ID" value="KAK7091029.1"/>
    <property type="molecule type" value="Genomic_DNA"/>
</dbReference>
<accession>A0AAN9AQT2</accession>
<organism evidence="3 4">
    <name type="scientific">Littorina saxatilis</name>
    <dbReference type="NCBI Taxonomy" id="31220"/>
    <lineage>
        <taxon>Eukaryota</taxon>
        <taxon>Metazoa</taxon>
        <taxon>Spiralia</taxon>
        <taxon>Lophotrochozoa</taxon>
        <taxon>Mollusca</taxon>
        <taxon>Gastropoda</taxon>
        <taxon>Caenogastropoda</taxon>
        <taxon>Littorinimorpha</taxon>
        <taxon>Littorinoidea</taxon>
        <taxon>Littorinidae</taxon>
        <taxon>Littorina</taxon>
    </lineage>
</organism>
<dbReference type="Proteomes" id="UP001374579">
    <property type="component" value="Unassembled WGS sequence"/>
</dbReference>
<dbReference type="InterPro" id="IPR036056">
    <property type="entry name" value="Fibrinogen-like_C"/>
</dbReference>
<dbReference type="Pfam" id="PF00147">
    <property type="entry name" value="Fibrinogen_C"/>
    <property type="match status" value="1"/>
</dbReference>
<dbReference type="InterPro" id="IPR014716">
    <property type="entry name" value="Fibrinogen_a/b/g_C_1"/>
</dbReference>
<evidence type="ECO:0000313" key="3">
    <source>
        <dbReference type="EMBL" id="KAK7091029.1"/>
    </source>
</evidence>
<dbReference type="PANTHER" id="PTHR19143">
    <property type="entry name" value="FIBRINOGEN/TENASCIN/ANGIOPOEITIN"/>
    <property type="match status" value="1"/>
</dbReference>
<sequence length="82" mass="9589">MVHDNGMQFTTRDRDNDASTWQDFNCAEKMHGAWWYWDCSNANLNGKYMPNSNDPDTHGILWVPFGGHEYSLKFSEMKIRVA</sequence>
<feature type="domain" description="Fibrinogen C-terminal" evidence="2">
    <location>
        <begin position="1"/>
        <end position="82"/>
    </location>
</feature>
<keyword evidence="4" id="KW-1185">Reference proteome</keyword>
<dbReference type="PROSITE" id="PS51406">
    <property type="entry name" value="FIBRINOGEN_C_2"/>
    <property type="match status" value="1"/>
</dbReference>
<evidence type="ECO:0000256" key="1">
    <source>
        <dbReference type="ARBA" id="ARBA00023157"/>
    </source>
</evidence>
<evidence type="ECO:0000259" key="2">
    <source>
        <dbReference type="PROSITE" id="PS51406"/>
    </source>
</evidence>